<keyword evidence="18" id="KW-1185">Reference proteome</keyword>
<dbReference type="InterPro" id="IPR008967">
    <property type="entry name" value="p53-like_TF_DNA-bd_sf"/>
</dbReference>
<keyword evidence="7 12" id="KW-0339">Growth factor</keyword>
<protein>
    <recommendedName>
        <fullName evidence="19">Inhibin beta chain</fullName>
    </recommendedName>
</protein>
<reference evidence="17" key="1">
    <citation type="journal article" date="2023" name="bioRxiv">
        <title>Scaffold-level genome assemblies of two parasitoid biocontrol wasps reveal the parthenogenesis mechanism and an associated novel virus.</title>
        <authorList>
            <person name="Inwood S."/>
            <person name="Skelly J."/>
            <person name="Guhlin J."/>
            <person name="Harrop T."/>
            <person name="Goldson S."/>
            <person name="Dearden P."/>
        </authorList>
    </citation>
    <scope>NUCLEOTIDE SEQUENCE</scope>
    <source>
        <strain evidence="17">Lincoln</strain>
        <tissue evidence="17">Whole body</tissue>
    </source>
</reference>
<dbReference type="InterPro" id="IPR029034">
    <property type="entry name" value="Cystine-knot_cytokine"/>
</dbReference>
<dbReference type="GO" id="GO:0000981">
    <property type="term" value="F:DNA-binding transcription factor activity, RNA polymerase II-specific"/>
    <property type="evidence" value="ECO:0007669"/>
    <property type="project" value="TreeGrafter"/>
</dbReference>
<dbReference type="GO" id="GO:0000978">
    <property type="term" value="F:RNA polymerase II cis-regulatory region sequence-specific DNA binding"/>
    <property type="evidence" value="ECO:0007669"/>
    <property type="project" value="TreeGrafter"/>
</dbReference>
<sequence>MHELSTSMRRQLEAYDEYKKRHHLHLLSRGFKKYSRKSDSTYCRLPLFLVLLVTWLIALPNCALGRQASGGGGGHHHRTCPGCPHQHIHTIHRKEIGPSPDDLRLEAIKHQILTKLGLRRPPDVNKTLAQVPRHLALETIYRAEAQPLGPTDSRDTIHDRRQHVEEYGEFFYAGDEYSYRNVDQSEESMTEGATSTESFNGGGGGGDGGDYDDDRTTDIEMDDFYARTSEIITFAEPGRTLNGQPLLEFPMSSGEPVLEPLRIKRATLWARVELKHAHHYQHHRRQNNQRNITLWVFRVRCGNTTHLRGKELSEHLEMVTSLGVNIGQLGWQKFDVTKVVSNWYTSHGNTRLTLLVDCTGCGTHVHVSTFSAQTPRVIDSSINTKDAQDPDRPFLVVRTDPAAVKRVRRRAIECSGALKGQCCKQRFYVSFSQLGWDDWIIAPQGYYANYCRGNCAAGHRTPDTFLNYYTHVIEEYRKMDRLAGMQPCCAPLKFSPMSLIYYGPDSNIIKRDLPKMVVDECGCKSFSITITVSTTPPQVATYTRAIKVTVDGPREPRSKTRQQHQQFRALGLGQRPFLDTPTSFTSHLRELESYRRNKHHHHHHHHHNQNTNIHNQSTNNENNNNNNNNNSGCVNPNNGNPSDSPNGTSHLGGTTSGSAHQDCYKHSPQHGSPYFLCSQLPTHWRSNKTLPVAFKVVALGDVGDGTMVTVRAGNDENCCAELRNSTALMKNQVAKFNDLRFVGRSGR</sequence>
<dbReference type="PROSITE" id="PS51362">
    <property type="entry name" value="TGF_BETA_2"/>
    <property type="match status" value="1"/>
</dbReference>
<evidence type="ECO:0000256" key="2">
    <source>
        <dbReference type="ARBA" id="ARBA00004613"/>
    </source>
</evidence>
<feature type="non-terminal residue" evidence="17">
    <location>
        <position position="1"/>
    </location>
</feature>
<dbReference type="Gene3D" id="2.60.120.970">
    <property type="match status" value="1"/>
</dbReference>
<dbReference type="GO" id="GO:0005634">
    <property type="term" value="C:nucleus"/>
    <property type="evidence" value="ECO:0007669"/>
    <property type="project" value="UniProtKB-SubCell"/>
</dbReference>
<feature type="compositionally biased region" description="Basic residues" evidence="13">
    <location>
        <begin position="596"/>
        <end position="608"/>
    </location>
</feature>
<dbReference type="EMBL" id="JAQQBR010000005">
    <property type="protein sequence ID" value="KAK0175508.1"/>
    <property type="molecule type" value="Genomic_DNA"/>
</dbReference>
<evidence type="ECO:0000256" key="4">
    <source>
        <dbReference type="ARBA" id="ARBA00022525"/>
    </source>
</evidence>
<evidence type="ECO:0000256" key="11">
    <source>
        <dbReference type="ARBA" id="ARBA00023242"/>
    </source>
</evidence>
<evidence type="ECO:0000256" key="6">
    <source>
        <dbReference type="ARBA" id="ARBA00023015"/>
    </source>
</evidence>
<dbReference type="InterPro" id="IPR013524">
    <property type="entry name" value="Runt_dom"/>
</dbReference>
<evidence type="ECO:0000256" key="5">
    <source>
        <dbReference type="ARBA" id="ARBA00022729"/>
    </source>
</evidence>
<keyword evidence="8" id="KW-1015">Disulfide bond</keyword>
<dbReference type="GO" id="GO:0008083">
    <property type="term" value="F:growth factor activity"/>
    <property type="evidence" value="ECO:0007669"/>
    <property type="project" value="UniProtKB-KW"/>
</dbReference>
<comment type="similarity">
    <text evidence="3 12">Belongs to the TGF-beta family.</text>
</comment>
<comment type="caution">
    <text evidence="17">The sequence shown here is derived from an EMBL/GenBank/DDBJ whole genome shotgun (WGS) entry which is preliminary data.</text>
</comment>
<dbReference type="AlphaFoldDB" id="A0AA39KVI6"/>
<dbReference type="SUPFAM" id="SSF57501">
    <property type="entry name" value="Cystine-knot cytokines"/>
    <property type="match status" value="1"/>
</dbReference>
<evidence type="ECO:0000256" key="7">
    <source>
        <dbReference type="ARBA" id="ARBA00023030"/>
    </source>
</evidence>
<keyword evidence="9" id="KW-0804">Transcription</keyword>
<feature type="domain" description="Runt" evidence="15">
    <location>
        <begin position="524"/>
        <end position="558"/>
    </location>
</feature>
<dbReference type="InterPro" id="IPR017948">
    <property type="entry name" value="TGFb_CS"/>
</dbReference>
<evidence type="ECO:0000256" key="12">
    <source>
        <dbReference type="RuleBase" id="RU000354"/>
    </source>
</evidence>
<dbReference type="InterPro" id="IPR012346">
    <property type="entry name" value="p53/RUNT-type_TF_DNA-bd_sf"/>
</dbReference>
<keyword evidence="14" id="KW-0812">Transmembrane</keyword>
<keyword evidence="4" id="KW-0964">Secreted</keyword>
<evidence type="ECO:0000256" key="3">
    <source>
        <dbReference type="ARBA" id="ARBA00006656"/>
    </source>
</evidence>
<organism evidence="17 18">
    <name type="scientific">Microctonus hyperodae</name>
    <name type="common">Parasitoid wasp</name>
    <dbReference type="NCBI Taxonomy" id="165561"/>
    <lineage>
        <taxon>Eukaryota</taxon>
        <taxon>Metazoa</taxon>
        <taxon>Ecdysozoa</taxon>
        <taxon>Arthropoda</taxon>
        <taxon>Hexapoda</taxon>
        <taxon>Insecta</taxon>
        <taxon>Pterygota</taxon>
        <taxon>Neoptera</taxon>
        <taxon>Endopterygota</taxon>
        <taxon>Hymenoptera</taxon>
        <taxon>Apocrita</taxon>
        <taxon>Ichneumonoidea</taxon>
        <taxon>Braconidae</taxon>
        <taxon>Euphorinae</taxon>
        <taxon>Microctonus</taxon>
    </lineage>
</organism>
<feature type="transmembrane region" description="Helical" evidence="14">
    <location>
        <begin position="41"/>
        <end position="59"/>
    </location>
</feature>
<dbReference type="PANTHER" id="PTHR11950">
    <property type="entry name" value="RUNT RELATED"/>
    <property type="match status" value="1"/>
</dbReference>
<name>A0AA39KVI6_MICHY</name>
<evidence type="ECO:0000256" key="10">
    <source>
        <dbReference type="ARBA" id="ARBA00023180"/>
    </source>
</evidence>
<dbReference type="Gene3D" id="2.10.90.10">
    <property type="entry name" value="Cystine-knot cytokines"/>
    <property type="match status" value="1"/>
</dbReference>
<evidence type="ECO:0008006" key="19">
    <source>
        <dbReference type="Google" id="ProtNLM"/>
    </source>
</evidence>
<keyword evidence="6" id="KW-0805">Transcription regulation</keyword>
<feature type="region of interest" description="Disordered" evidence="13">
    <location>
        <begin position="183"/>
        <end position="215"/>
    </location>
</feature>
<dbReference type="PANTHER" id="PTHR11950:SF49">
    <property type="entry name" value="PROTEIN LOZENGE"/>
    <property type="match status" value="1"/>
</dbReference>
<comment type="subcellular location">
    <subcellularLocation>
        <location evidence="1">Nucleus</location>
    </subcellularLocation>
    <subcellularLocation>
        <location evidence="2">Secreted</location>
    </subcellularLocation>
</comment>
<evidence type="ECO:0000259" key="16">
    <source>
        <dbReference type="PROSITE" id="PS51362"/>
    </source>
</evidence>
<dbReference type="Pfam" id="PF00019">
    <property type="entry name" value="TGF_beta"/>
    <property type="match status" value="1"/>
</dbReference>
<feature type="region of interest" description="Disordered" evidence="13">
    <location>
        <begin position="596"/>
        <end position="665"/>
    </location>
</feature>
<reference evidence="17" key="2">
    <citation type="submission" date="2023-03" db="EMBL/GenBank/DDBJ databases">
        <authorList>
            <person name="Inwood S.N."/>
            <person name="Skelly J.G."/>
            <person name="Guhlin J."/>
            <person name="Harrop T.W.R."/>
            <person name="Goldson S.G."/>
            <person name="Dearden P.K."/>
        </authorList>
    </citation>
    <scope>NUCLEOTIDE SEQUENCE</scope>
    <source>
        <strain evidence="17">Lincoln</strain>
        <tissue evidence="17">Whole body</tissue>
    </source>
</reference>
<dbReference type="InterPro" id="IPR000040">
    <property type="entry name" value="AML1_Runt"/>
</dbReference>
<feature type="domain" description="TGF-beta family profile" evidence="16">
    <location>
        <begin position="406"/>
        <end position="524"/>
    </location>
</feature>
<dbReference type="SUPFAM" id="SSF49417">
    <property type="entry name" value="p53-like transcription factors"/>
    <property type="match status" value="2"/>
</dbReference>
<evidence type="ECO:0000256" key="1">
    <source>
        <dbReference type="ARBA" id="ARBA00004123"/>
    </source>
</evidence>
<dbReference type="InterPro" id="IPR001839">
    <property type="entry name" value="TGF-b_C"/>
</dbReference>
<dbReference type="Proteomes" id="UP001168972">
    <property type="component" value="Unassembled WGS sequence"/>
</dbReference>
<dbReference type="SMART" id="SM00204">
    <property type="entry name" value="TGFB"/>
    <property type="match status" value="1"/>
</dbReference>
<dbReference type="Pfam" id="PF00853">
    <property type="entry name" value="Runt"/>
    <property type="match status" value="1"/>
</dbReference>
<dbReference type="PROSITE" id="PS00250">
    <property type="entry name" value="TGF_BETA_1"/>
    <property type="match status" value="1"/>
</dbReference>
<evidence type="ECO:0000259" key="15">
    <source>
        <dbReference type="PROSITE" id="PS51062"/>
    </source>
</evidence>
<keyword evidence="5" id="KW-0732">Signal</keyword>
<keyword evidence="10" id="KW-0325">Glycoprotein</keyword>
<evidence type="ECO:0000256" key="9">
    <source>
        <dbReference type="ARBA" id="ARBA00023163"/>
    </source>
</evidence>
<keyword evidence="14" id="KW-0472">Membrane</keyword>
<dbReference type="CDD" id="cd13752">
    <property type="entry name" value="TGF_beta_INHB"/>
    <property type="match status" value="1"/>
</dbReference>
<keyword evidence="11" id="KW-0539">Nucleus</keyword>
<dbReference type="Gene3D" id="2.60.40.720">
    <property type="match status" value="2"/>
</dbReference>
<dbReference type="GO" id="GO:0005576">
    <property type="term" value="C:extracellular region"/>
    <property type="evidence" value="ECO:0007669"/>
    <property type="project" value="UniProtKB-SubCell"/>
</dbReference>
<feature type="domain" description="Runt" evidence="15">
    <location>
        <begin position="655"/>
        <end position="747"/>
    </location>
</feature>
<keyword evidence="14" id="KW-1133">Transmembrane helix</keyword>
<dbReference type="PRINTS" id="PR00967">
    <property type="entry name" value="ONCOGENEAML1"/>
</dbReference>
<evidence type="ECO:0000313" key="18">
    <source>
        <dbReference type="Proteomes" id="UP001168972"/>
    </source>
</evidence>
<evidence type="ECO:0000313" key="17">
    <source>
        <dbReference type="EMBL" id="KAK0175508.1"/>
    </source>
</evidence>
<gene>
    <name evidence="17" type="ORF">PV327_009255</name>
</gene>
<dbReference type="PROSITE" id="PS51062">
    <property type="entry name" value="RUNT"/>
    <property type="match status" value="2"/>
</dbReference>
<evidence type="ECO:0000256" key="14">
    <source>
        <dbReference type="SAM" id="Phobius"/>
    </source>
</evidence>
<feature type="compositionally biased region" description="Low complexity" evidence="13">
    <location>
        <begin position="609"/>
        <end position="658"/>
    </location>
</feature>
<dbReference type="FunFam" id="2.10.90.10:FF:000005">
    <property type="entry name" value="Inhibin beta A chain"/>
    <property type="match status" value="1"/>
</dbReference>
<feature type="region of interest" description="Disordered" evidence="13">
    <location>
        <begin position="550"/>
        <end position="582"/>
    </location>
</feature>
<dbReference type="GO" id="GO:0005524">
    <property type="term" value="F:ATP binding"/>
    <property type="evidence" value="ECO:0007669"/>
    <property type="project" value="InterPro"/>
</dbReference>
<evidence type="ECO:0000256" key="13">
    <source>
        <dbReference type="SAM" id="MobiDB-lite"/>
    </source>
</evidence>
<evidence type="ECO:0000256" key="8">
    <source>
        <dbReference type="ARBA" id="ARBA00023157"/>
    </source>
</evidence>
<accession>A0AA39KVI6</accession>
<proteinExistence type="inferred from homology"/>